<reference evidence="5 6" key="1">
    <citation type="submission" date="2018-12" db="EMBL/GenBank/DDBJ databases">
        <authorList>
            <consortium name="Pathogen Informatics"/>
        </authorList>
    </citation>
    <scope>NUCLEOTIDE SEQUENCE [LARGE SCALE GENOMIC DNA]</scope>
    <source>
        <strain evidence="5 6">NCTC12967</strain>
    </source>
</reference>
<evidence type="ECO:0000256" key="2">
    <source>
        <dbReference type="ARBA" id="ARBA00023125"/>
    </source>
</evidence>
<sequence>MDAKSLDRNSPVPLYVQIEDFIRHEIATGSWKPGERIPSEAALNAALGVSRMTVRGVLNGLVSDGLLQRVPGKGTFVTHQKIATLPPAYKGVREQLEQMGFATTTELVSIRRTIPGKAIRDGLGIAPSTPVHEVVRRRSVDSHPVSLHRSFVPVHLAPELEHDDVLGEQLCVILENKYGLRSSYTGEQLEAVAATKEEADLLGLRPGAPLLLLQDTISEASGRVFEFSKILFRGDRIKLHFDYRS</sequence>
<dbReference type="Gene3D" id="3.40.1410.10">
    <property type="entry name" value="Chorismate lyase-like"/>
    <property type="match status" value="1"/>
</dbReference>
<dbReference type="SMART" id="SM00345">
    <property type="entry name" value="HTH_GNTR"/>
    <property type="match status" value="1"/>
</dbReference>
<evidence type="ECO:0000259" key="4">
    <source>
        <dbReference type="PROSITE" id="PS50949"/>
    </source>
</evidence>
<evidence type="ECO:0000256" key="1">
    <source>
        <dbReference type="ARBA" id="ARBA00023015"/>
    </source>
</evidence>
<dbReference type="Gene3D" id="1.10.10.10">
    <property type="entry name" value="Winged helix-like DNA-binding domain superfamily/Winged helix DNA-binding domain"/>
    <property type="match status" value="1"/>
</dbReference>
<keyword evidence="6" id="KW-1185">Reference proteome</keyword>
<dbReference type="InterPro" id="IPR011663">
    <property type="entry name" value="UTRA"/>
</dbReference>
<keyword evidence="2" id="KW-0238">DNA-binding</keyword>
<dbReference type="AlphaFoldDB" id="A0A3S4UB15"/>
<keyword evidence="3" id="KW-0804">Transcription</keyword>
<accession>A0A3S4UB15</accession>
<dbReference type="EMBL" id="LR134406">
    <property type="protein sequence ID" value="VEH69319.1"/>
    <property type="molecule type" value="Genomic_DNA"/>
</dbReference>
<dbReference type="GO" id="GO:0003700">
    <property type="term" value="F:DNA-binding transcription factor activity"/>
    <property type="evidence" value="ECO:0007669"/>
    <property type="project" value="InterPro"/>
</dbReference>
<dbReference type="CDD" id="cd07377">
    <property type="entry name" value="WHTH_GntR"/>
    <property type="match status" value="1"/>
</dbReference>
<dbReference type="FunFam" id="1.10.10.10:FF:000079">
    <property type="entry name" value="GntR family transcriptional regulator"/>
    <property type="match status" value="1"/>
</dbReference>
<protein>
    <submittedName>
        <fullName evidence="5">HTH-type transcriptional repressor yvoA</fullName>
    </submittedName>
</protein>
<name>A0A3S4UB15_9ACTN</name>
<feature type="domain" description="HTH gntR-type" evidence="4">
    <location>
        <begin position="12"/>
        <end position="80"/>
    </location>
</feature>
<organism evidence="5 6">
    <name type="scientific">Arachnia propionica</name>
    <dbReference type="NCBI Taxonomy" id="1750"/>
    <lineage>
        <taxon>Bacteria</taxon>
        <taxon>Bacillati</taxon>
        <taxon>Actinomycetota</taxon>
        <taxon>Actinomycetes</taxon>
        <taxon>Propionibacteriales</taxon>
        <taxon>Propionibacteriaceae</taxon>
        <taxon>Arachnia</taxon>
    </lineage>
</organism>
<dbReference type="SMART" id="SM00866">
    <property type="entry name" value="UTRA"/>
    <property type="match status" value="1"/>
</dbReference>
<dbReference type="PRINTS" id="PR00035">
    <property type="entry name" value="HTHGNTR"/>
</dbReference>
<evidence type="ECO:0000256" key="3">
    <source>
        <dbReference type="ARBA" id="ARBA00023163"/>
    </source>
</evidence>
<dbReference type="GO" id="GO:0003677">
    <property type="term" value="F:DNA binding"/>
    <property type="evidence" value="ECO:0007669"/>
    <property type="project" value="UniProtKB-KW"/>
</dbReference>
<dbReference type="Pfam" id="PF07702">
    <property type="entry name" value="UTRA"/>
    <property type="match status" value="1"/>
</dbReference>
<dbReference type="GO" id="GO:0045892">
    <property type="term" value="P:negative regulation of DNA-templated transcription"/>
    <property type="evidence" value="ECO:0007669"/>
    <property type="project" value="TreeGrafter"/>
</dbReference>
<dbReference type="InterPro" id="IPR028978">
    <property type="entry name" value="Chorismate_lyase_/UTRA_dom_sf"/>
</dbReference>
<dbReference type="InterPro" id="IPR036388">
    <property type="entry name" value="WH-like_DNA-bd_sf"/>
</dbReference>
<dbReference type="Proteomes" id="UP000273044">
    <property type="component" value="Chromosome"/>
</dbReference>
<keyword evidence="1" id="KW-0805">Transcription regulation</keyword>
<dbReference type="PROSITE" id="PS50949">
    <property type="entry name" value="HTH_GNTR"/>
    <property type="match status" value="1"/>
</dbReference>
<dbReference type="InterPro" id="IPR036390">
    <property type="entry name" value="WH_DNA-bd_sf"/>
</dbReference>
<proteinExistence type="predicted"/>
<dbReference type="PANTHER" id="PTHR44846:SF1">
    <property type="entry name" value="MANNOSYL-D-GLYCERATE TRANSPORT_METABOLISM SYSTEM REPRESSOR MNGR-RELATED"/>
    <property type="match status" value="1"/>
</dbReference>
<dbReference type="RefSeq" id="WP_061788261.1">
    <property type="nucleotide sequence ID" value="NZ_CAURRE010000027.1"/>
</dbReference>
<gene>
    <name evidence="5" type="primary">yvoA_3</name>
    <name evidence="5" type="ORF">NCTC12967_00586</name>
</gene>
<dbReference type="Pfam" id="PF00392">
    <property type="entry name" value="GntR"/>
    <property type="match status" value="1"/>
</dbReference>
<dbReference type="InterPro" id="IPR050679">
    <property type="entry name" value="Bact_HTH_transcr_reg"/>
</dbReference>
<evidence type="ECO:0000313" key="5">
    <source>
        <dbReference type="EMBL" id="VEH69319.1"/>
    </source>
</evidence>
<evidence type="ECO:0000313" key="6">
    <source>
        <dbReference type="Proteomes" id="UP000273044"/>
    </source>
</evidence>
<dbReference type="PANTHER" id="PTHR44846">
    <property type="entry name" value="MANNOSYL-D-GLYCERATE TRANSPORT/METABOLISM SYSTEM REPRESSOR MNGR-RELATED"/>
    <property type="match status" value="1"/>
</dbReference>
<dbReference type="SUPFAM" id="SSF64288">
    <property type="entry name" value="Chorismate lyase-like"/>
    <property type="match status" value="1"/>
</dbReference>
<dbReference type="SUPFAM" id="SSF46785">
    <property type="entry name" value="Winged helix' DNA-binding domain"/>
    <property type="match status" value="1"/>
</dbReference>
<dbReference type="GeneID" id="64406082"/>
<dbReference type="InterPro" id="IPR000524">
    <property type="entry name" value="Tscrpt_reg_HTH_GntR"/>
</dbReference>